<dbReference type="InterPro" id="IPR003958">
    <property type="entry name" value="CBFA_NFYB_domain"/>
</dbReference>
<protein>
    <recommendedName>
        <fullName evidence="4">Transcription factor CBF/NF-Y/archaeal histone domain-containing protein</fullName>
    </recommendedName>
</protein>
<dbReference type="InterPro" id="IPR050568">
    <property type="entry name" value="Transcr_DNA_Rep_Reg"/>
</dbReference>
<dbReference type="PANTHER" id="PTHR10252:SF54">
    <property type="entry name" value="CHROMATIN ACCESSIBILITY COMPLEX PROTEIN 1"/>
    <property type="match status" value="1"/>
</dbReference>
<evidence type="ECO:0000313" key="5">
    <source>
        <dbReference type="EMBL" id="KAF2721550.1"/>
    </source>
</evidence>
<dbReference type="InterPro" id="IPR009072">
    <property type="entry name" value="Histone-fold"/>
</dbReference>
<dbReference type="PANTHER" id="PTHR10252">
    <property type="entry name" value="HISTONE-LIKE TRANSCRIPTION FACTOR CCAAT-RELATED"/>
    <property type="match status" value="1"/>
</dbReference>
<evidence type="ECO:0000256" key="1">
    <source>
        <dbReference type="ARBA" id="ARBA00004123"/>
    </source>
</evidence>
<dbReference type="EMBL" id="MU003789">
    <property type="protein sequence ID" value="KAF2721550.1"/>
    <property type="molecule type" value="Genomic_DNA"/>
</dbReference>
<dbReference type="Gene3D" id="1.10.20.10">
    <property type="entry name" value="Histone, subunit A"/>
    <property type="match status" value="1"/>
</dbReference>
<comment type="caution">
    <text evidence="5">The sequence shown here is derived from an EMBL/GenBank/DDBJ whole genome shotgun (WGS) entry which is preliminary data.</text>
</comment>
<feature type="compositionally biased region" description="Basic and acidic residues" evidence="3">
    <location>
        <begin position="151"/>
        <end position="160"/>
    </location>
</feature>
<feature type="compositionally biased region" description="Acidic residues" evidence="3">
    <location>
        <begin position="189"/>
        <end position="210"/>
    </location>
</feature>
<dbReference type="SUPFAM" id="SSF47113">
    <property type="entry name" value="Histone-fold"/>
    <property type="match status" value="1"/>
</dbReference>
<dbReference type="CDD" id="cd23645">
    <property type="entry name" value="HFD_Dpb3-like"/>
    <property type="match status" value="1"/>
</dbReference>
<dbReference type="OrthoDB" id="636685at2759"/>
<keyword evidence="6" id="KW-1185">Reference proteome</keyword>
<feature type="region of interest" description="Disordered" evidence="3">
    <location>
        <begin position="108"/>
        <end position="210"/>
    </location>
</feature>
<reference evidence="5" key="1">
    <citation type="journal article" date="2020" name="Stud. Mycol.">
        <title>101 Dothideomycetes genomes: a test case for predicting lifestyles and emergence of pathogens.</title>
        <authorList>
            <person name="Haridas S."/>
            <person name="Albert R."/>
            <person name="Binder M."/>
            <person name="Bloem J."/>
            <person name="Labutti K."/>
            <person name="Salamov A."/>
            <person name="Andreopoulos B."/>
            <person name="Baker S."/>
            <person name="Barry K."/>
            <person name="Bills G."/>
            <person name="Bluhm B."/>
            <person name="Cannon C."/>
            <person name="Castanera R."/>
            <person name="Culley D."/>
            <person name="Daum C."/>
            <person name="Ezra D."/>
            <person name="Gonzalez J."/>
            <person name="Henrissat B."/>
            <person name="Kuo A."/>
            <person name="Liang C."/>
            <person name="Lipzen A."/>
            <person name="Lutzoni F."/>
            <person name="Magnuson J."/>
            <person name="Mondo S."/>
            <person name="Nolan M."/>
            <person name="Ohm R."/>
            <person name="Pangilinan J."/>
            <person name="Park H.-J."/>
            <person name="Ramirez L."/>
            <person name="Alfaro M."/>
            <person name="Sun H."/>
            <person name="Tritt A."/>
            <person name="Yoshinaga Y."/>
            <person name="Zwiers L.-H."/>
            <person name="Turgeon B."/>
            <person name="Goodwin S."/>
            <person name="Spatafora J."/>
            <person name="Crous P."/>
            <person name="Grigoriev I."/>
        </authorList>
    </citation>
    <scope>NUCLEOTIDE SEQUENCE</scope>
    <source>
        <strain evidence="5">CBS 116435</strain>
    </source>
</reference>
<evidence type="ECO:0000256" key="2">
    <source>
        <dbReference type="ARBA" id="ARBA00023242"/>
    </source>
</evidence>
<gene>
    <name evidence="5" type="ORF">K431DRAFT_268234</name>
</gene>
<dbReference type="GO" id="GO:0008623">
    <property type="term" value="C:CHRAC"/>
    <property type="evidence" value="ECO:0007669"/>
    <property type="project" value="TreeGrafter"/>
</dbReference>
<organism evidence="5 6">
    <name type="scientific">Polychaeton citri CBS 116435</name>
    <dbReference type="NCBI Taxonomy" id="1314669"/>
    <lineage>
        <taxon>Eukaryota</taxon>
        <taxon>Fungi</taxon>
        <taxon>Dikarya</taxon>
        <taxon>Ascomycota</taxon>
        <taxon>Pezizomycotina</taxon>
        <taxon>Dothideomycetes</taxon>
        <taxon>Dothideomycetidae</taxon>
        <taxon>Capnodiales</taxon>
        <taxon>Capnodiaceae</taxon>
        <taxon>Polychaeton</taxon>
    </lineage>
</organism>
<feature type="domain" description="Transcription factor CBF/NF-Y/archaeal histone" evidence="4">
    <location>
        <begin position="19"/>
        <end position="84"/>
    </location>
</feature>
<dbReference type="GO" id="GO:0046982">
    <property type="term" value="F:protein heterodimerization activity"/>
    <property type="evidence" value="ECO:0007669"/>
    <property type="project" value="InterPro"/>
</dbReference>
<dbReference type="Pfam" id="PF00808">
    <property type="entry name" value="CBFD_NFYB_HMF"/>
    <property type="match status" value="1"/>
</dbReference>
<sequence>MPYNNNPIPPSKEVTGTVSLPLARVKKIIAADDDIAACSNNAAFVITVATEMFLQHLVDRSHSIVKSEKKPRRNLQYRDVANAVARVENLEFLSDTVPRTMTYKQYKQQQAKAGAAPHASVGQGPMDKHVGQRPARQSSTGGVDVEDDEVESVHGHKADTMDVGDDEEDDAEEPGEVPGKGKGKKKPADEDEGEGEEEDEDEDEEMGGTA</sequence>
<keyword evidence="2" id="KW-0539">Nucleus</keyword>
<dbReference type="Proteomes" id="UP000799441">
    <property type="component" value="Unassembled WGS sequence"/>
</dbReference>
<feature type="compositionally biased region" description="Acidic residues" evidence="3">
    <location>
        <begin position="162"/>
        <end position="175"/>
    </location>
</feature>
<evidence type="ECO:0000256" key="3">
    <source>
        <dbReference type="SAM" id="MobiDB-lite"/>
    </source>
</evidence>
<dbReference type="GO" id="GO:0006261">
    <property type="term" value="P:DNA-templated DNA replication"/>
    <property type="evidence" value="ECO:0007669"/>
    <property type="project" value="TreeGrafter"/>
</dbReference>
<dbReference type="AlphaFoldDB" id="A0A9P4Q8I7"/>
<evidence type="ECO:0000259" key="4">
    <source>
        <dbReference type="Pfam" id="PF00808"/>
    </source>
</evidence>
<evidence type="ECO:0000313" key="6">
    <source>
        <dbReference type="Proteomes" id="UP000799441"/>
    </source>
</evidence>
<comment type="subcellular location">
    <subcellularLocation>
        <location evidence="1">Nucleus</location>
    </subcellularLocation>
</comment>
<proteinExistence type="predicted"/>
<accession>A0A9P4Q8I7</accession>
<name>A0A9P4Q8I7_9PEZI</name>